<dbReference type="InterPro" id="IPR003879">
    <property type="entry name" value="Butyrophylin_SPRY"/>
</dbReference>
<gene>
    <name evidence="2" type="ORF">MATL_G00015390</name>
</gene>
<dbReference type="FunFam" id="2.60.120.920:FF:000004">
    <property type="entry name" value="Butyrophilin subfamily 1 member A1"/>
    <property type="match status" value="1"/>
</dbReference>
<dbReference type="InterPro" id="IPR001870">
    <property type="entry name" value="B30.2/SPRY"/>
</dbReference>
<dbReference type="InterPro" id="IPR006574">
    <property type="entry name" value="PRY"/>
</dbReference>
<dbReference type="PRINTS" id="PR01407">
    <property type="entry name" value="BUTYPHLNCDUF"/>
</dbReference>
<organism evidence="2 3">
    <name type="scientific">Megalops atlanticus</name>
    <name type="common">Tarpon</name>
    <name type="synonym">Clupea gigantea</name>
    <dbReference type="NCBI Taxonomy" id="7932"/>
    <lineage>
        <taxon>Eukaryota</taxon>
        <taxon>Metazoa</taxon>
        <taxon>Chordata</taxon>
        <taxon>Craniata</taxon>
        <taxon>Vertebrata</taxon>
        <taxon>Euteleostomi</taxon>
        <taxon>Actinopterygii</taxon>
        <taxon>Neopterygii</taxon>
        <taxon>Teleostei</taxon>
        <taxon>Elopiformes</taxon>
        <taxon>Megalopidae</taxon>
        <taxon>Megalops</taxon>
    </lineage>
</organism>
<reference evidence="2" key="1">
    <citation type="submission" date="2021-01" db="EMBL/GenBank/DDBJ databases">
        <authorList>
            <person name="Zahm M."/>
            <person name="Roques C."/>
            <person name="Cabau C."/>
            <person name="Klopp C."/>
            <person name="Donnadieu C."/>
            <person name="Jouanno E."/>
            <person name="Lampietro C."/>
            <person name="Louis A."/>
            <person name="Herpin A."/>
            <person name="Echchiki A."/>
            <person name="Berthelot C."/>
            <person name="Parey E."/>
            <person name="Roest-Crollius H."/>
            <person name="Braasch I."/>
            <person name="Postlethwait J."/>
            <person name="Bobe J."/>
            <person name="Montfort J."/>
            <person name="Bouchez O."/>
            <person name="Begum T."/>
            <person name="Mejri S."/>
            <person name="Adams A."/>
            <person name="Chen W.-J."/>
            <person name="Guiguen Y."/>
        </authorList>
    </citation>
    <scope>NUCLEOTIDE SEQUENCE</scope>
    <source>
        <strain evidence="2">YG-15Mar2019-1</strain>
        <tissue evidence="2">Brain</tissue>
    </source>
</reference>
<dbReference type="InterPro" id="IPR043136">
    <property type="entry name" value="B30.2/SPRY_sf"/>
</dbReference>
<accession>A0A9D3QKL1</accession>
<evidence type="ECO:0000259" key="1">
    <source>
        <dbReference type="PROSITE" id="PS50188"/>
    </source>
</evidence>
<proteinExistence type="predicted"/>
<dbReference type="InterPro" id="IPR003877">
    <property type="entry name" value="SPRY_dom"/>
</dbReference>
<dbReference type="PROSITE" id="PS50188">
    <property type="entry name" value="B302_SPRY"/>
    <property type="match status" value="1"/>
</dbReference>
<dbReference type="SUPFAM" id="SSF49899">
    <property type="entry name" value="Concanavalin A-like lectins/glucanases"/>
    <property type="match status" value="1"/>
</dbReference>
<name>A0A9D3QKL1_MEGAT</name>
<keyword evidence="3" id="KW-1185">Reference proteome</keyword>
<dbReference type="InterPro" id="IPR050143">
    <property type="entry name" value="TRIM/RBCC"/>
</dbReference>
<evidence type="ECO:0000313" key="2">
    <source>
        <dbReference type="EMBL" id="KAG7492500.1"/>
    </source>
</evidence>
<dbReference type="SMART" id="SM00449">
    <property type="entry name" value="SPRY"/>
    <property type="match status" value="1"/>
</dbReference>
<dbReference type="SMART" id="SM00589">
    <property type="entry name" value="PRY"/>
    <property type="match status" value="1"/>
</dbReference>
<comment type="caution">
    <text evidence="2">The sequence shown here is derived from an EMBL/GenBank/DDBJ whole genome shotgun (WGS) entry which is preliminary data.</text>
</comment>
<dbReference type="InterPro" id="IPR013320">
    <property type="entry name" value="ConA-like_dom_sf"/>
</dbReference>
<dbReference type="Pfam" id="PF00622">
    <property type="entry name" value="SPRY"/>
    <property type="match status" value="1"/>
</dbReference>
<sequence length="270" mass="30321">MMKKKIENLTRHVSTLSHKITAIERAMNSENIPFIKAYKDTRERTQCTLQDPELLSGALIDVAKHLGNLMFRVWEKMLGMVQYTPVTLDPNTARASLSLSDDLSSVRLAGVKQQLPDNPERFKPSVCVLGSEGFSSGKHSWDVEVGNQPEWDIGVVRESINRKGKMICSPQKGFWVIVLRNGDKYTACTSSPTPLTLQSKAQRIRVQLDYDRGKLSFYDPSDMSHIYTFKDTFTERLFPYFSPDVNADGSNPGALQICPVKVSVTVKSSQ</sequence>
<dbReference type="Gene3D" id="2.60.120.920">
    <property type="match status" value="1"/>
</dbReference>
<dbReference type="AlphaFoldDB" id="A0A9D3QKL1"/>
<dbReference type="Pfam" id="PF13765">
    <property type="entry name" value="PRY"/>
    <property type="match status" value="1"/>
</dbReference>
<protein>
    <recommendedName>
        <fullName evidence="1">B30.2/SPRY domain-containing protein</fullName>
    </recommendedName>
</protein>
<dbReference type="PANTHER" id="PTHR24103">
    <property type="entry name" value="E3 UBIQUITIN-PROTEIN LIGASE TRIM"/>
    <property type="match status" value="1"/>
</dbReference>
<dbReference type="OrthoDB" id="654191at2759"/>
<evidence type="ECO:0000313" key="3">
    <source>
        <dbReference type="Proteomes" id="UP001046870"/>
    </source>
</evidence>
<dbReference type="EMBL" id="JAFDVH010000001">
    <property type="protein sequence ID" value="KAG7492500.1"/>
    <property type="molecule type" value="Genomic_DNA"/>
</dbReference>
<dbReference type="CDD" id="cd13733">
    <property type="entry name" value="SPRY_PRY_C-I_1"/>
    <property type="match status" value="1"/>
</dbReference>
<feature type="domain" description="B30.2/SPRY" evidence="1">
    <location>
        <begin position="66"/>
        <end position="260"/>
    </location>
</feature>
<dbReference type="Proteomes" id="UP001046870">
    <property type="component" value="Chromosome 1"/>
</dbReference>